<dbReference type="InterPro" id="IPR032466">
    <property type="entry name" value="Metal_Hydrolase"/>
</dbReference>
<dbReference type="PANTHER" id="PTHR21240">
    <property type="entry name" value="2-AMINO-3-CARBOXYLMUCONATE-6-SEMIALDEHYDE DECARBOXYLASE"/>
    <property type="match status" value="1"/>
</dbReference>
<accession>A0A382H1L8</accession>
<evidence type="ECO:0000256" key="1">
    <source>
        <dbReference type="ARBA" id="ARBA00023239"/>
    </source>
</evidence>
<dbReference type="GO" id="GO:0016831">
    <property type="term" value="F:carboxy-lyase activity"/>
    <property type="evidence" value="ECO:0007669"/>
    <property type="project" value="InterPro"/>
</dbReference>
<evidence type="ECO:0000259" key="2">
    <source>
        <dbReference type="Pfam" id="PF04909"/>
    </source>
</evidence>
<dbReference type="AlphaFoldDB" id="A0A382H1L8"/>
<dbReference type="PANTHER" id="PTHR21240:SF19">
    <property type="entry name" value="CATALYTIC_ HYDROLASE"/>
    <property type="match status" value="1"/>
</dbReference>
<reference evidence="3" key="1">
    <citation type="submission" date="2018-05" db="EMBL/GenBank/DDBJ databases">
        <authorList>
            <person name="Lanie J.A."/>
            <person name="Ng W.-L."/>
            <person name="Kazmierczak K.M."/>
            <person name="Andrzejewski T.M."/>
            <person name="Davidsen T.M."/>
            <person name="Wayne K.J."/>
            <person name="Tettelin H."/>
            <person name="Glass J.I."/>
            <person name="Rusch D."/>
            <person name="Podicherti R."/>
            <person name="Tsui H.-C.T."/>
            <person name="Winkler M.E."/>
        </authorList>
    </citation>
    <scope>NUCLEOTIDE SEQUENCE</scope>
</reference>
<dbReference type="Gene3D" id="3.20.20.140">
    <property type="entry name" value="Metal-dependent hydrolases"/>
    <property type="match status" value="1"/>
</dbReference>
<proteinExistence type="predicted"/>
<dbReference type="EMBL" id="UINC01058430">
    <property type="protein sequence ID" value="SVB80683.1"/>
    <property type="molecule type" value="Genomic_DNA"/>
</dbReference>
<sequence length="374" mass="41142">MLVKADFADYSQPKLPNLLMMGSIKVTGGIGMYRIILALVVAASVVACSDKPDQMGVAVNGERLAVVDIHLHTGTWDGSPPRFQERLSGRVPTGFKWTMKLFMDNNLKGKSILAQLDGAGIHAGAVYALWSPVTTGIATNEYVAEQIAVAPDRLFGFASLRVDHWNQNGREELQKMEDAIQEFGMVGIKVAHGHQQFRLDDPRFYGIYEVAARQGTPVYLHTGTSPNPGTRTEPPYCDPAYLEDAIRQHPDTIFILGHSGYDSFNRALTYTDSAIDLGARYPNVYLEPGALGAERAELVLQDYLARIREAGLVEKLLYGSDGPQFPGYVKSHLDAFVAGMQEAGYTTDEMGLVLAGNFTRVFEMQTITMEKQKS</sequence>
<feature type="domain" description="Amidohydrolase-related" evidence="2">
    <location>
        <begin position="136"/>
        <end position="362"/>
    </location>
</feature>
<dbReference type="Pfam" id="PF04909">
    <property type="entry name" value="Amidohydro_2"/>
    <property type="match status" value="1"/>
</dbReference>
<name>A0A382H1L8_9ZZZZ</name>
<evidence type="ECO:0000313" key="3">
    <source>
        <dbReference type="EMBL" id="SVB80683.1"/>
    </source>
</evidence>
<dbReference type="InterPro" id="IPR032465">
    <property type="entry name" value="ACMSD"/>
</dbReference>
<dbReference type="SUPFAM" id="SSF51556">
    <property type="entry name" value="Metallo-dependent hydrolases"/>
    <property type="match status" value="1"/>
</dbReference>
<dbReference type="GO" id="GO:0016787">
    <property type="term" value="F:hydrolase activity"/>
    <property type="evidence" value="ECO:0007669"/>
    <property type="project" value="InterPro"/>
</dbReference>
<keyword evidence="1" id="KW-0456">Lyase</keyword>
<dbReference type="InterPro" id="IPR006680">
    <property type="entry name" value="Amidohydro-rel"/>
</dbReference>
<gene>
    <name evidence="3" type="ORF">METZ01_LOCUS233537</name>
</gene>
<protein>
    <recommendedName>
        <fullName evidence="2">Amidohydrolase-related domain-containing protein</fullName>
    </recommendedName>
</protein>
<dbReference type="CDD" id="cd01292">
    <property type="entry name" value="metallo-dependent_hydrolases"/>
    <property type="match status" value="1"/>
</dbReference>
<organism evidence="3">
    <name type="scientific">marine metagenome</name>
    <dbReference type="NCBI Taxonomy" id="408172"/>
    <lineage>
        <taxon>unclassified sequences</taxon>
        <taxon>metagenomes</taxon>
        <taxon>ecological metagenomes</taxon>
    </lineage>
</organism>